<accession>A0A2N5J1B5</accession>
<dbReference type="SUPFAM" id="SSF56112">
    <property type="entry name" value="Protein kinase-like (PK-like)"/>
    <property type="match status" value="1"/>
</dbReference>
<dbReference type="RefSeq" id="WP_243390022.1">
    <property type="nucleotide sequence ID" value="NZ_NMYC01000001.1"/>
</dbReference>
<evidence type="ECO:0000256" key="1">
    <source>
        <dbReference type="SAM" id="MobiDB-lite"/>
    </source>
</evidence>
<dbReference type="Proteomes" id="UP000234935">
    <property type="component" value="Unassembled WGS sequence"/>
</dbReference>
<protein>
    <submittedName>
        <fullName evidence="2">Protein kinase</fullName>
    </submittedName>
</protein>
<keyword evidence="2" id="KW-0808">Transferase</keyword>
<sequence length="211" mass="23323">METADTVTKTVANAADAAATPVAAAGTMLDVNGTSYEVVRLLGKGKGGYSYLVRDADGVGLVLKQIHHEPCSYYQFGDKLASELNDYRRLNEIGVAMPRMIDVDEDAERILKEYVDGPTVYELVLAGGVRPEYIERMRAICRRLYAADTNIDYFPTNFVVRGDVLLYVDYECNAYMEEWDFEHWGSATGAARPNCSPTPPNTATTCAKRTP</sequence>
<gene>
    <name evidence="2" type="ORF">CGZ88_0159</name>
</gene>
<dbReference type="EMBL" id="NMYC01000001">
    <property type="protein sequence ID" value="PLS27997.1"/>
    <property type="molecule type" value="Genomic_DNA"/>
</dbReference>
<dbReference type="GO" id="GO:0016301">
    <property type="term" value="F:kinase activity"/>
    <property type="evidence" value="ECO:0007669"/>
    <property type="project" value="UniProtKB-KW"/>
</dbReference>
<dbReference type="AlphaFoldDB" id="A0A2N5J1B5"/>
<keyword evidence="3" id="KW-1185">Reference proteome</keyword>
<keyword evidence="2" id="KW-0418">Kinase</keyword>
<organism evidence="2 3">
    <name type="scientific">Bifidobacterium anseris</name>
    <dbReference type="NCBI Taxonomy" id="2020963"/>
    <lineage>
        <taxon>Bacteria</taxon>
        <taxon>Bacillati</taxon>
        <taxon>Actinomycetota</taxon>
        <taxon>Actinomycetes</taxon>
        <taxon>Bifidobacteriales</taxon>
        <taxon>Bifidobacteriaceae</taxon>
        <taxon>Bifidobacterium</taxon>
    </lineage>
</organism>
<evidence type="ECO:0000313" key="2">
    <source>
        <dbReference type="EMBL" id="PLS27997.1"/>
    </source>
</evidence>
<feature type="region of interest" description="Disordered" evidence="1">
    <location>
        <begin position="190"/>
        <end position="211"/>
    </location>
</feature>
<dbReference type="InterPro" id="IPR011009">
    <property type="entry name" value="Kinase-like_dom_sf"/>
</dbReference>
<name>A0A2N5J1B5_9BIFI</name>
<evidence type="ECO:0000313" key="3">
    <source>
        <dbReference type="Proteomes" id="UP000234935"/>
    </source>
</evidence>
<feature type="compositionally biased region" description="Polar residues" evidence="1">
    <location>
        <begin position="201"/>
        <end position="211"/>
    </location>
</feature>
<comment type="caution">
    <text evidence="2">The sequence shown here is derived from an EMBL/GenBank/DDBJ whole genome shotgun (WGS) entry which is preliminary data.</text>
</comment>
<proteinExistence type="predicted"/>
<reference evidence="2 3" key="1">
    <citation type="submission" date="2017-07" db="EMBL/GenBank/DDBJ databases">
        <title>Bifidobacterium novel species.</title>
        <authorList>
            <person name="Lugli G.A."/>
            <person name="Milani C."/>
            <person name="Duranti S."/>
            <person name="Mangifesta M."/>
        </authorList>
    </citation>
    <scope>NUCLEOTIDE SEQUENCE [LARGE SCALE GENOMIC DNA]</scope>
    <source>
        <strain evidence="3">Goo31D</strain>
    </source>
</reference>